<reference evidence="3" key="1">
    <citation type="journal article" date="2019" name="Int. J. Syst. Evol. Microbiol.">
        <title>The Global Catalogue of Microorganisms (GCM) 10K type strain sequencing project: providing services to taxonomists for standard genome sequencing and annotation.</title>
        <authorList>
            <consortium name="The Broad Institute Genomics Platform"/>
            <consortium name="The Broad Institute Genome Sequencing Center for Infectious Disease"/>
            <person name="Wu L."/>
            <person name="Ma J."/>
        </authorList>
    </citation>
    <scope>NUCLEOTIDE SEQUENCE [LARGE SCALE GENOMIC DNA]</scope>
    <source>
        <strain evidence="3">JCM 31921</strain>
    </source>
</reference>
<dbReference type="PANTHER" id="PTHR30565">
    <property type="entry name" value="PROTEIN YCIF"/>
    <property type="match status" value="1"/>
</dbReference>
<keyword evidence="3" id="KW-1185">Reference proteome</keyword>
<dbReference type="InterPro" id="IPR010287">
    <property type="entry name" value="DUF892_YciF-like"/>
</dbReference>
<feature type="compositionally biased region" description="Acidic residues" evidence="1">
    <location>
        <begin position="212"/>
        <end position="241"/>
    </location>
</feature>
<dbReference type="Proteomes" id="UP001501410">
    <property type="component" value="Unassembled WGS sequence"/>
</dbReference>
<dbReference type="Pfam" id="PF05974">
    <property type="entry name" value="DUF892"/>
    <property type="match status" value="1"/>
</dbReference>
<comment type="caution">
    <text evidence="2">The sequence shown here is derived from an EMBL/GenBank/DDBJ whole genome shotgun (WGS) entry which is preliminary data.</text>
</comment>
<feature type="region of interest" description="Disordered" evidence="1">
    <location>
        <begin position="194"/>
        <end position="241"/>
    </location>
</feature>
<sequence length="241" mass="26627">MKTATATKSKPAAKKASVSTKKTSNSAAGKTTAARSRKSASTQMKEAASKENSPFEKMFEDILKDTLWAEQHIVASLPKMIEAASTESLKEALEDHLHITKKQVRRLEKVFQLLGKDAKAVKCPVMEALVKEGNKMIEETPEGSMTRDAGIIISAQKIEHYEIAAYGSLLQVALTLGHDDAADLLEQTLMEESDADEMLSEIAETEVNPMADYDEPEQEEQDTEEEQDEPIEEPVEAEEEE</sequence>
<gene>
    <name evidence="2" type="ORF">GCM10023092_22330</name>
</gene>
<feature type="region of interest" description="Disordered" evidence="1">
    <location>
        <begin position="1"/>
        <end position="53"/>
    </location>
</feature>
<name>A0ABP8MYM7_9BACT</name>
<dbReference type="SUPFAM" id="SSF47240">
    <property type="entry name" value="Ferritin-like"/>
    <property type="match status" value="1"/>
</dbReference>
<protein>
    <recommendedName>
        <fullName evidence="4">Ferritin-like metal-binding protein YciE</fullName>
    </recommendedName>
</protein>
<proteinExistence type="predicted"/>
<dbReference type="PANTHER" id="PTHR30565:SF9">
    <property type="entry name" value="PROTEIN YCIF"/>
    <property type="match status" value="1"/>
</dbReference>
<evidence type="ECO:0000313" key="2">
    <source>
        <dbReference type="EMBL" id="GAA4456694.1"/>
    </source>
</evidence>
<evidence type="ECO:0008006" key="4">
    <source>
        <dbReference type="Google" id="ProtNLM"/>
    </source>
</evidence>
<accession>A0ABP8MYM7</accession>
<dbReference type="CDD" id="cd07909">
    <property type="entry name" value="YciF"/>
    <property type="match status" value="1"/>
</dbReference>
<dbReference type="InterPro" id="IPR012347">
    <property type="entry name" value="Ferritin-like"/>
</dbReference>
<dbReference type="EMBL" id="BAABEZ010000022">
    <property type="protein sequence ID" value="GAA4456694.1"/>
    <property type="molecule type" value="Genomic_DNA"/>
</dbReference>
<evidence type="ECO:0000313" key="3">
    <source>
        <dbReference type="Proteomes" id="UP001501410"/>
    </source>
</evidence>
<dbReference type="Gene3D" id="1.20.1260.10">
    <property type="match status" value="1"/>
</dbReference>
<feature type="compositionally biased region" description="Low complexity" evidence="1">
    <location>
        <begin position="1"/>
        <end position="28"/>
    </location>
</feature>
<dbReference type="InterPro" id="IPR047114">
    <property type="entry name" value="YciF"/>
</dbReference>
<dbReference type="InterPro" id="IPR009078">
    <property type="entry name" value="Ferritin-like_SF"/>
</dbReference>
<evidence type="ECO:0000256" key="1">
    <source>
        <dbReference type="SAM" id="MobiDB-lite"/>
    </source>
</evidence>
<organism evidence="2 3">
    <name type="scientific">Rurimicrobium arvi</name>
    <dbReference type="NCBI Taxonomy" id="2049916"/>
    <lineage>
        <taxon>Bacteria</taxon>
        <taxon>Pseudomonadati</taxon>
        <taxon>Bacteroidota</taxon>
        <taxon>Chitinophagia</taxon>
        <taxon>Chitinophagales</taxon>
        <taxon>Chitinophagaceae</taxon>
        <taxon>Rurimicrobium</taxon>
    </lineage>
</organism>